<feature type="region of interest" description="Disordered" evidence="1">
    <location>
        <begin position="507"/>
        <end position="526"/>
    </location>
</feature>
<evidence type="ECO:0000256" key="1">
    <source>
        <dbReference type="SAM" id="MobiDB-lite"/>
    </source>
</evidence>
<organism evidence="2">
    <name type="scientific">Phage sp. ctGns7</name>
    <dbReference type="NCBI Taxonomy" id="2828003"/>
    <lineage>
        <taxon>Viruses</taxon>
    </lineage>
</organism>
<dbReference type="EMBL" id="BK032555">
    <property type="protein sequence ID" value="DAF47374.1"/>
    <property type="molecule type" value="Genomic_DNA"/>
</dbReference>
<proteinExistence type="predicted"/>
<evidence type="ECO:0000313" key="2">
    <source>
        <dbReference type="EMBL" id="DAF47374.1"/>
    </source>
</evidence>
<reference evidence="2" key="1">
    <citation type="journal article" date="2021" name="Proc. Natl. Acad. Sci. U.S.A.">
        <title>A Catalog of Tens of Thousands of Viruses from Human Metagenomes Reveals Hidden Associations with Chronic Diseases.</title>
        <authorList>
            <person name="Tisza M.J."/>
            <person name="Buck C.B."/>
        </authorList>
    </citation>
    <scope>NUCLEOTIDE SEQUENCE</scope>
    <source>
        <strain evidence="2">CtGns7</strain>
    </source>
</reference>
<sequence>MNALYSSAPLDKNNYFYDTINEYKTLVDLNNNEQIPDRDSLRQAIATYKNSAETLQDYSEFMETWDAIYKRAIEYKTNLLAFDIDRVPINIVDDDEFESEEYKEDCKRVDKFFNYFKAKQEFRNVVKNMLKTDTYFCWLRDSEKTFDDTPIDLNDNKESFSLQMMPQKYCKLTGRFISSGANGFLWDFNLNYFNGSNVNVLNYDETLAQAYSKLGQSSKDNSKQMQNFIVDNMSNLGRQNTFNAENYIRTKVNAGSWLFKYDTSNFNTVPPLTSLLKSVFDDDIISKLQRDKDIISANAIILGEMKTRDKDNVGNNKNAFTIDPKVVGQLMRLARNGINKNIKQIALPLEETRLYQFADNNSNMYKNQLKTSAGLGASNSSLIYTDERLSQEEAQLAANADYQEIANAVYPQFENFLNFFVNKKTKRYKFRFRVSGSTLPFKRKEDIDTHLKLSDKGIQVPLRKWGTLLGYEGSEFETMVKEAKHSDMQNTLFALFNANTNTYDIGAPQKDNSDLAEGGAVSREYQ</sequence>
<accession>A0A8S5S8W1</accession>
<name>A0A8S5S8W1_9VIRU</name>
<protein>
    <submittedName>
        <fullName evidence="2">Portal protein</fullName>
    </submittedName>
</protein>